<reference evidence="1" key="1">
    <citation type="submission" date="2021-01" db="EMBL/GenBank/DDBJ databases">
        <title>Genomic Encyclopedia of Type Strains, Phase IV (KMG-IV): sequencing the most valuable type-strain genomes for metagenomic binning, comparative biology and taxonomic classification.</title>
        <authorList>
            <person name="Goeker M."/>
        </authorList>
    </citation>
    <scope>NUCLEOTIDE SEQUENCE</scope>
    <source>
        <strain evidence="1">DSM 23230</strain>
    </source>
</reference>
<dbReference type="RefSeq" id="WP_204702823.1">
    <property type="nucleotide sequence ID" value="NZ_JAFBDQ010000020.1"/>
</dbReference>
<dbReference type="EMBL" id="JAFBDQ010000020">
    <property type="protein sequence ID" value="MBM7557925.1"/>
    <property type="molecule type" value="Genomic_DNA"/>
</dbReference>
<accession>A0A938XZ21</accession>
<dbReference type="Proteomes" id="UP000774000">
    <property type="component" value="Unassembled WGS sequence"/>
</dbReference>
<evidence type="ECO:0000313" key="2">
    <source>
        <dbReference type="Proteomes" id="UP000774000"/>
    </source>
</evidence>
<dbReference type="AlphaFoldDB" id="A0A938XZ21"/>
<gene>
    <name evidence="1" type="ORF">JOC47_002793</name>
</gene>
<evidence type="ECO:0000313" key="1">
    <source>
        <dbReference type="EMBL" id="MBM7557925.1"/>
    </source>
</evidence>
<sequence length="91" mass="11154">MKLMNDEIMTSAELMQEFFAISKRKIDNMPEKMRYKKICEYLIDSGAEKRENKFKEWTRHQFLEFEGYIYLIPTEIFDELDENWLKELETA</sequence>
<organism evidence="1 2">
    <name type="scientific">Halanaerobacter jeridensis</name>
    <dbReference type="NCBI Taxonomy" id="706427"/>
    <lineage>
        <taxon>Bacteria</taxon>
        <taxon>Bacillati</taxon>
        <taxon>Bacillota</taxon>
        <taxon>Clostridia</taxon>
        <taxon>Halanaerobiales</taxon>
        <taxon>Halobacteroidaceae</taxon>
        <taxon>Halanaerobacter</taxon>
    </lineage>
</organism>
<name>A0A938XZ21_9FIRM</name>
<keyword evidence="2" id="KW-1185">Reference proteome</keyword>
<protein>
    <submittedName>
        <fullName evidence="1">Uncharacterized protein</fullName>
    </submittedName>
</protein>
<comment type="caution">
    <text evidence="1">The sequence shown here is derived from an EMBL/GenBank/DDBJ whole genome shotgun (WGS) entry which is preliminary data.</text>
</comment>
<proteinExistence type="predicted"/>